<feature type="compositionally biased region" description="Polar residues" evidence="1">
    <location>
        <begin position="433"/>
        <end position="445"/>
    </location>
</feature>
<feature type="compositionally biased region" description="Polar residues" evidence="1">
    <location>
        <begin position="644"/>
        <end position="659"/>
    </location>
</feature>
<feature type="compositionally biased region" description="Polar residues" evidence="1">
    <location>
        <begin position="85"/>
        <end position="109"/>
    </location>
</feature>
<evidence type="ECO:0000313" key="2">
    <source>
        <dbReference type="EMBL" id="CDI56057.1"/>
    </source>
</evidence>
<feature type="compositionally biased region" description="Basic and acidic residues" evidence="1">
    <location>
        <begin position="388"/>
        <end position="413"/>
    </location>
</feature>
<feature type="region of interest" description="Disordered" evidence="1">
    <location>
        <begin position="576"/>
        <end position="616"/>
    </location>
</feature>
<dbReference type="EMBL" id="HG529673">
    <property type="protein sequence ID" value="CDI56057.1"/>
    <property type="molecule type" value="Genomic_DNA"/>
</dbReference>
<sequence length="982" mass="105170">MVPVATRPPSFPGQTDSLFALSPRAGPVPNETVAAVSSERRAEPLCKSVDSLEVSSQSSGMNGEIIDPRTAEMHAHAEGSPSFDDLSQTASTVRNVLESPSAQAQSRSQLADAPQNAQPAHHNNAVTPEFPQGAAGGDAEKAPSLRSPGIFEQQQGPAEAASPASSSEDAPGSDYEDSEEPRQLSDPTMPAETPTQRLSPMLQQGAFLQDASEYMGTQQSEISKLSAKVPQAPDPTSVQLSPASEPVANEDQQASEPTSNTTEATRDQEGWSLRIAALLGEIGEQPATVNEPAQTPDVNTSADVTSTCVQPHLEEGIAVEQPTVPDPPNIRTLSAENEDSTSPKRQKLEEAVSDSESASLARRGTAPELMKKPLAKKATAMAKAPLKPKTEAKPRAAAQSKEEPKAKGKKATEQAEMAQEPVDNAMSLVPVSDPNTEPNPSTDCRSSLGPKNLATPAAQEQDVKPKKPRKASVRSRKQPVKDTAVPGNDIETPRILSQAPMGGQKATDSSSLPANRSSKASTELAMKGKAGAKPKSSAPSKAKTKARADFPEMIEFTELMPSPAEHSSPFKKLAANRAPAKKAKGPVAKLRPAQSDGAVSELELEPCQQHSSRATSPRIEMTSIPAYHGATHQDQHLSSERVDSTMTSMSDQQPTSTARSAPVASGYASSNIFTSMPPPMYPAQAYFPTRGVVAQQHNSGLCNLTDAASMLDSSETHWPESTDAAQRDAPSSVGYEDQYDTTSPTMAGNTSSSSVHFNEALSDTTCVSPSQSLNQLEFDPRAYSPGWRPPQFDLVDPDKLMTTLRNNTVWTFWDCYLPLGCRDQDMVLASNDGICFPCAAWNPCLFSTLLEQVIKNPNRGVSHILSRGKEENRKKMGYAPLPCVWVDENWHATNLLLSFLHPIPSMFLPDNATCNLVLELGMRYGVERAIGAATQRLAQLDDEQRLEGMGRDVSKGKARSSEAEIARDLAQRAAAGRRLDED</sequence>
<feature type="compositionally biased region" description="Basic residues" evidence="1">
    <location>
        <begin position="466"/>
        <end position="478"/>
    </location>
</feature>
<feature type="region of interest" description="Disordered" evidence="1">
    <location>
        <begin position="1"/>
        <end position="547"/>
    </location>
</feature>
<name>A0A077RA11_9BASI</name>
<feature type="compositionally biased region" description="Polar residues" evidence="1">
    <location>
        <begin position="740"/>
        <end position="754"/>
    </location>
</feature>
<reference evidence="2" key="1">
    <citation type="journal article" date="2014" name="Genome Biol. Evol.">
        <title>Gene Loss Rather Than Gene Gain Is Associated with a Host Jump from Monocots to Dicots in the Smut Fungus Melanopsichium pennsylvanicum.</title>
        <authorList>
            <person name="Sharma R."/>
            <person name="Mishra B."/>
            <person name="Runge F."/>
            <person name="Thines M."/>
        </authorList>
    </citation>
    <scope>NUCLEOTIDE SEQUENCE</scope>
    <source>
        <strain evidence="2">4</strain>
    </source>
</reference>
<feature type="compositionally biased region" description="Low complexity" evidence="1">
    <location>
        <begin position="152"/>
        <end position="173"/>
    </location>
</feature>
<feature type="compositionally biased region" description="Basic and acidic residues" evidence="1">
    <location>
        <begin position="631"/>
        <end position="643"/>
    </location>
</feature>
<accession>A0A077RA11</accession>
<feature type="compositionally biased region" description="Low complexity" evidence="1">
    <location>
        <begin position="525"/>
        <end position="541"/>
    </location>
</feature>
<protein>
    <submittedName>
        <fullName evidence="2">Uncharacterized protein</fullName>
    </submittedName>
</protein>
<dbReference type="AlphaFoldDB" id="A0A077RA11"/>
<feature type="region of interest" description="Disordered" evidence="1">
    <location>
        <begin position="628"/>
        <end position="664"/>
    </location>
</feature>
<feature type="compositionally biased region" description="Low complexity" evidence="1">
    <location>
        <begin position="48"/>
        <end position="59"/>
    </location>
</feature>
<organism evidence="2">
    <name type="scientific">Melanopsichium pennsylvanicum 4</name>
    <dbReference type="NCBI Taxonomy" id="1398559"/>
    <lineage>
        <taxon>Eukaryota</taxon>
        <taxon>Fungi</taxon>
        <taxon>Dikarya</taxon>
        <taxon>Basidiomycota</taxon>
        <taxon>Ustilaginomycotina</taxon>
        <taxon>Ustilaginomycetes</taxon>
        <taxon>Ustilaginales</taxon>
        <taxon>Ustilaginaceae</taxon>
        <taxon>Melanopsichium</taxon>
    </lineage>
</organism>
<feature type="compositionally biased region" description="Polar residues" evidence="1">
    <location>
        <begin position="193"/>
        <end position="202"/>
    </location>
</feature>
<feature type="compositionally biased region" description="Polar residues" evidence="1">
    <location>
        <begin position="287"/>
        <end position="309"/>
    </location>
</feature>
<feature type="compositionally biased region" description="Polar residues" evidence="1">
    <location>
        <begin position="250"/>
        <end position="263"/>
    </location>
</feature>
<feature type="compositionally biased region" description="Basic and acidic residues" evidence="1">
    <location>
        <begin position="66"/>
        <end position="77"/>
    </location>
</feature>
<feature type="compositionally biased region" description="Polar residues" evidence="1">
    <location>
        <begin position="506"/>
        <end position="521"/>
    </location>
</feature>
<proteinExistence type="predicted"/>
<feature type="region of interest" description="Disordered" evidence="1">
    <location>
        <begin position="713"/>
        <end position="754"/>
    </location>
</feature>
<evidence type="ECO:0000256" key="1">
    <source>
        <dbReference type="SAM" id="MobiDB-lite"/>
    </source>
</evidence>